<evidence type="ECO:0000313" key="8">
    <source>
        <dbReference type="Proteomes" id="UP000604083"/>
    </source>
</evidence>
<keyword evidence="2 5" id="KW-0812">Transmembrane</keyword>
<keyword evidence="4 5" id="KW-0472">Membrane</keyword>
<sequence>MSIAPAAKLDNRREIELAEGVQIYLRPAGLFPRLIARVIDGFLWGTIYTILSLLLVLPGAFLGQEISQGFLQLLAFVMFWFYDPLFEAGKHSATPGKRALGLKVVRRSGAPVGFASAFLRGLLFWIDVLPGCGSVGIVSILASRQSQRLGDRVADTLVVYQQPVQVPELPEIAVPAVSPGVPLSREEQLAFIGFADRAAHLNAARQLEVTAALAELPAAQQSPQTTSFALGVARWLSRHEQ</sequence>
<evidence type="ECO:0000259" key="6">
    <source>
        <dbReference type="Pfam" id="PF06271"/>
    </source>
</evidence>
<feature type="transmembrane region" description="Helical" evidence="5">
    <location>
        <begin position="42"/>
        <end position="62"/>
    </location>
</feature>
<evidence type="ECO:0000256" key="1">
    <source>
        <dbReference type="ARBA" id="ARBA00004141"/>
    </source>
</evidence>
<comment type="caution">
    <text evidence="7">The sequence shown here is derived from an EMBL/GenBank/DDBJ whole genome shotgun (WGS) entry which is preliminary data.</text>
</comment>
<evidence type="ECO:0000256" key="3">
    <source>
        <dbReference type="ARBA" id="ARBA00022989"/>
    </source>
</evidence>
<dbReference type="GO" id="GO:0016020">
    <property type="term" value="C:membrane"/>
    <property type="evidence" value="ECO:0007669"/>
    <property type="project" value="UniProtKB-SubCell"/>
</dbReference>
<dbReference type="PANTHER" id="PTHR38480:SF1">
    <property type="entry name" value="SLR0254 PROTEIN"/>
    <property type="match status" value="1"/>
</dbReference>
<gene>
    <name evidence="7" type="ORF">JIN78_02265</name>
</gene>
<comment type="subcellular location">
    <subcellularLocation>
        <location evidence="1">Membrane</location>
        <topology evidence="1">Multi-pass membrane protein</topology>
    </subcellularLocation>
</comment>
<organism evidence="7 8">
    <name type="scientific">Roseibacillus ishigakijimensis</name>
    <dbReference type="NCBI Taxonomy" id="454146"/>
    <lineage>
        <taxon>Bacteria</taxon>
        <taxon>Pseudomonadati</taxon>
        <taxon>Verrucomicrobiota</taxon>
        <taxon>Verrucomicrobiia</taxon>
        <taxon>Verrucomicrobiales</taxon>
        <taxon>Verrucomicrobiaceae</taxon>
        <taxon>Roseibacillus</taxon>
    </lineage>
</organism>
<evidence type="ECO:0000256" key="4">
    <source>
        <dbReference type="ARBA" id="ARBA00023136"/>
    </source>
</evidence>
<keyword evidence="3 5" id="KW-1133">Transmembrane helix</keyword>
<proteinExistence type="predicted"/>
<evidence type="ECO:0000313" key="7">
    <source>
        <dbReference type="EMBL" id="MBK1832873.1"/>
    </source>
</evidence>
<evidence type="ECO:0000256" key="5">
    <source>
        <dbReference type="SAM" id="Phobius"/>
    </source>
</evidence>
<accession>A0A934RP28</accession>
<name>A0A934RP28_9BACT</name>
<feature type="domain" description="RDD" evidence="6">
    <location>
        <begin position="28"/>
        <end position="154"/>
    </location>
</feature>
<protein>
    <submittedName>
        <fullName evidence="7">RDD family protein</fullName>
    </submittedName>
</protein>
<dbReference type="InterPro" id="IPR010432">
    <property type="entry name" value="RDD"/>
</dbReference>
<dbReference type="Pfam" id="PF06271">
    <property type="entry name" value="RDD"/>
    <property type="match status" value="1"/>
</dbReference>
<reference evidence="7" key="1">
    <citation type="submission" date="2021-01" db="EMBL/GenBank/DDBJ databases">
        <title>Modified the classification status of verrucomicrobia.</title>
        <authorList>
            <person name="Feng X."/>
        </authorList>
    </citation>
    <scope>NUCLEOTIDE SEQUENCE</scope>
    <source>
        <strain evidence="7">KCTC 12986</strain>
    </source>
</reference>
<feature type="transmembrane region" description="Helical" evidence="5">
    <location>
        <begin position="122"/>
        <end position="142"/>
    </location>
</feature>
<keyword evidence="8" id="KW-1185">Reference proteome</keyword>
<evidence type="ECO:0000256" key="2">
    <source>
        <dbReference type="ARBA" id="ARBA00022692"/>
    </source>
</evidence>
<dbReference type="RefSeq" id="WP_200390308.1">
    <property type="nucleotide sequence ID" value="NZ_JAENIO010000004.1"/>
</dbReference>
<dbReference type="AlphaFoldDB" id="A0A934RP28"/>
<dbReference type="Proteomes" id="UP000604083">
    <property type="component" value="Unassembled WGS sequence"/>
</dbReference>
<dbReference type="PANTHER" id="PTHR38480">
    <property type="entry name" value="SLR0254 PROTEIN"/>
    <property type="match status" value="1"/>
</dbReference>
<dbReference type="EMBL" id="JAENIO010000004">
    <property type="protein sequence ID" value="MBK1832873.1"/>
    <property type="molecule type" value="Genomic_DNA"/>
</dbReference>